<gene>
    <name evidence="1" type="ORF">DCAR_0209087</name>
</gene>
<accession>A0A166F0R9</accession>
<keyword evidence="2" id="KW-1185">Reference proteome</keyword>
<proteinExistence type="predicted"/>
<dbReference type="Proteomes" id="UP000077755">
    <property type="component" value="Chromosome 2"/>
</dbReference>
<organism evidence="1 2">
    <name type="scientific">Daucus carota subsp. sativus</name>
    <name type="common">Carrot</name>
    <dbReference type="NCBI Taxonomy" id="79200"/>
    <lineage>
        <taxon>Eukaryota</taxon>
        <taxon>Viridiplantae</taxon>
        <taxon>Streptophyta</taxon>
        <taxon>Embryophyta</taxon>
        <taxon>Tracheophyta</taxon>
        <taxon>Spermatophyta</taxon>
        <taxon>Magnoliopsida</taxon>
        <taxon>eudicotyledons</taxon>
        <taxon>Gunneridae</taxon>
        <taxon>Pentapetalae</taxon>
        <taxon>asterids</taxon>
        <taxon>campanulids</taxon>
        <taxon>Apiales</taxon>
        <taxon>Apiaceae</taxon>
        <taxon>Apioideae</taxon>
        <taxon>Scandiceae</taxon>
        <taxon>Daucinae</taxon>
        <taxon>Daucus</taxon>
        <taxon>Daucus sect. Daucus</taxon>
    </lineage>
</organism>
<evidence type="ECO:0000313" key="1">
    <source>
        <dbReference type="EMBL" id="WOG89848.1"/>
    </source>
</evidence>
<dbReference type="Gramene" id="KZN07205">
    <property type="protein sequence ID" value="KZN07205"/>
    <property type="gene ID" value="DCAR_008042"/>
</dbReference>
<dbReference type="AlphaFoldDB" id="A0A166F0R9"/>
<name>A0A166F0R9_DAUCS</name>
<sequence length="76" mass="8521">MLSVSFAIYVGLLSLGYVVATLFFAVVEISGNTIILSFFCQDTEKHQEKARYKTPKGVTETLYSTQRSSCHSAWLH</sequence>
<reference evidence="1" key="1">
    <citation type="journal article" date="2016" name="Nat. Genet.">
        <title>A high-quality carrot genome assembly provides new insights into carotenoid accumulation and asterid genome evolution.</title>
        <authorList>
            <person name="Iorizzo M."/>
            <person name="Ellison S."/>
            <person name="Senalik D."/>
            <person name="Zeng P."/>
            <person name="Satapoomin P."/>
            <person name="Huang J."/>
            <person name="Bowman M."/>
            <person name="Iovene M."/>
            <person name="Sanseverino W."/>
            <person name="Cavagnaro P."/>
            <person name="Yildiz M."/>
            <person name="Macko-Podgorni A."/>
            <person name="Moranska E."/>
            <person name="Grzebelus E."/>
            <person name="Grzebelus D."/>
            <person name="Ashrafi H."/>
            <person name="Zheng Z."/>
            <person name="Cheng S."/>
            <person name="Spooner D."/>
            <person name="Van Deynze A."/>
            <person name="Simon P."/>
        </authorList>
    </citation>
    <scope>NUCLEOTIDE SEQUENCE</scope>
    <source>
        <tissue evidence="1">Leaf</tissue>
    </source>
</reference>
<reference evidence="1" key="2">
    <citation type="submission" date="2022-03" db="EMBL/GenBank/DDBJ databases">
        <title>Draft title - Genomic analysis of global carrot germplasm unveils the trajectory of domestication and the origin of high carotenoid orange carrot.</title>
        <authorList>
            <person name="Iorizzo M."/>
            <person name="Ellison S."/>
            <person name="Senalik D."/>
            <person name="Macko-Podgorni A."/>
            <person name="Grzebelus D."/>
            <person name="Bostan H."/>
            <person name="Rolling W."/>
            <person name="Curaba J."/>
            <person name="Simon P."/>
        </authorList>
    </citation>
    <scope>NUCLEOTIDE SEQUENCE</scope>
    <source>
        <tissue evidence="1">Leaf</tissue>
    </source>
</reference>
<dbReference type="EMBL" id="CP093344">
    <property type="protein sequence ID" value="WOG89848.1"/>
    <property type="molecule type" value="Genomic_DNA"/>
</dbReference>
<evidence type="ECO:0000313" key="2">
    <source>
        <dbReference type="Proteomes" id="UP000077755"/>
    </source>
</evidence>
<protein>
    <submittedName>
        <fullName evidence="1">Uncharacterized protein</fullName>
    </submittedName>
</protein>